<gene>
    <name evidence="1" type="ORF">E2C01_033844</name>
</gene>
<accession>A0A5B7F412</accession>
<sequence>MMKKIITTMIRPRLEYTAVEGLQEIRKNLKDHYKDGARNKRIFPMKKDRRELSYQL</sequence>
<organism evidence="1 2">
    <name type="scientific">Portunus trituberculatus</name>
    <name type="common">Swimming crab</name>
    <name type="synonym">Neptunus trituberculatus</name>
    <dbReference type="NCBI Taxonomy" id="210409"/>
    <lineage>
        <taxon>Eukaryota</taxon>
        <taxon>Metazoa</taxon>
        <taxon>Ecdysozoa</taxon>
        <taxon>Arthropoda</taxon>
        <taxon>Crustacea</taxon>
        <taxon>Multicrustacea</taxon>
        <taxon>Malacostraca</taxon>
        <taxon>Eumalacostraca</taxon>
        <taxon>Eucarida</taxon>
        <taxon>Decapoda</taxon>
        <taxon>Pleocyemata</taxon>
        <taxon>Brachyura</taxon>
        <taxon>Eubrachyura</taxon>
        <taxon>Portunoidea</taxon>
        <taxon>Portunidae</taxon>
        <taxon>Portuninae</taxon>
        <taxon>Portunus</taxon>
    </lineage>
</organism>
<evidence type="ECO:0000313" key="1">
    <source>
        <dbReference type="EMBL" id="MPC40287.1"/>
    </source>
</evidence>
<dbReference type="AlphaFoldDB" id="A0A5B7F412"/>
<comment type="caution">
    <text evidence="1">The sequence shown here is derived from an EMBL/GenBank/DDBJ whole genome shotgun (WGS) entry which is preliminary data.</text>
</comment>
<keyword evidence="2" id="KW-1185">Reference proteome</keyword>
<dbReference type="Proteomes" id="UP000324222">
    <property type="component" value="Unassembled WGS sequence"/>
</dbReference>
<evidence type="ECO:0000313" key="2">
    <source>
        <dbReference type="Proteomes" id="UP000324222"/>
    </source>
</evidence>
<proteinExistence type="predicted"/>
<reference evidence="1 2" key="1">
    <citation type="submission" date="2019-05" db="EMBL/GenBank/DDBJ databases">
        <title>Another draft genome of Portunus trituberculatus and its Hox gene families provides insights of decapod evolution.</title>
        <authorList>
            <person name="Jeong J.-H."/>
            <person name="Song I."/>
            <person name="Kim S."/>
            <person name="Choi T."/>
            <person name="Kim D."/>
            <person name="Ryu S."/>
            <person name="Kim W."/>
        </authorList>
    </citation>
    <scope>NUCLEOTIDE SEQUENCE [LARGE SCALE GENOMIC DNA]</scope>
    <source>
        <tissue evidence="1">Muscle</tissue>
    </source>
</reference>
<protein>
    <submittedName>
        <fullName evidence="1">Uncharacterized protein</fullName>
    </submittedName>
</protein>
<dbReference type="EMBL" id="VSRR010004642">
    <property type="protein sequence ID" value="MPC40287.1"/>
    <property type="molecule type" value="Genomic_DNA"/>
</dbReference>
<name>A0A5B7F412_PORTR</name>